<sequence length="117" mass="12767">MGSFNGYSLRPPPDTSTVIFSDASDVAFGGFSASLDGLAATGMFTFDDLGQSSTFHELKAIYYVLLSFAGQLTHQRVKVFTDNQRASRIVSIGSSKVRLYFVLHGVYPLSRSGFPDR</sequence>
<organism evidence="1 2">
    <name type="scientific">Pocillopora damicornis</name>
    <name type="common">Cauliflower coral</name>
    <name type="synonym">Millepora damicornis</name>
    <dbReference type="NCBI Taxonomy" id="46731"/>
    <lineage>
        <taxon>Eukaryota</taxon>
        <taxon>Metazoa</taxon>
        <taxon>Cnidaria</taxon>
        <taxon>Anthozoa</taxon>
        <taxon>Hexacorallia</taxon>
        <taxon>Scleractinia</taxon>
        <taxon>Astrocoeniina</taxon>
        <taxon>Pocilloporidae</taxon>
        <taxon>Pocillopora</taxon>
    </lineage>
</organism>
<evidence type="ECO:0000313" key="1">
    <source>
        <dbReference type="EMBL" id="RMX41692.1"/>
    </source>
</evidence>
<accession>A0A3M6TJU6</accession>
<reference evidence="1 2" key="1">
    <citation type="journal article" date="2018" name="Sci. Rep.">
        <title>Comparative analysis of the Pocillopora damicornis genome highlights role of immune system in coral evolution.</title>
        <authorList>
            <person name="Cunning R."/>
            <person name="Bay R.A."/>
            <person name="Gillette P."/>
            <person name="Baker A.C."/>
            <person name="Traylor-Knowles N."/>
        </authorList>
    </citation>
    <scope>NUCLEOTIDE SEQUENCE [LARGE SCALE GENOMIC DNA]</scope>
    <source>
        <strain evidence="1">RSMAS</strain>
        <tissue evidence="1">Whole animal</tissue>
    </source>
</reference>
<comment type="caution">
    <text evidence="1">The sequence shown here is derived from an EMBL/GenBank/DDBJ whole genome shotgun (WGS) entry which is preliminary data.</text>
</comment>
<dbReference type="EMBL" id="RCHS01003460">
    <property type="protein sequence ID" value="RMX41692.1"/>
    <property type="molecule type" value="Genomic_DNA"/>
</dbReference>
<gene>
    <name evidence="1" type="ORF">pdam_00025639</name>
</gene>
<dbReference type="AlphaFoldDB" id="A0A3M6TJU6"/>
<dbReference type="Proteomes" id="UP000275408">
    <property type="component" value="Unassembled WGS sequence"/>
</dbReference>
<dbReference type="STRING" id="46731.A0A3M6TJU6"/>
<name>A0A3M6TJU6_POCDA</name>
<protein>
    <recommendedName>
        <fullName evidence="3">RNase H type-1 domain-containing protein</fullName>
    </recommendedName>
</protein>
<evidence type="ECO:0008006" key="3">
    <source>
        <dbReference type="Google" id="ProtNLM"/>
    </source>
</evidence>
<evidence type="ECO:0000313" key="2">
    <source>
        <dbReference type="Proteomes" id="UP000275408"/>
    </source>
</evidence>
<proteinExistence type="predicted"/>
<keyword evidence="2" id="KW-1185">Reference proteome</keyword>